<feature type="domain" description="HFX-2341-like N-terminal" evidence="1">
    <location>
        <begin position="6"/>
        <end position="133"/>
    </location>
</feature>
<dbReference type="InterPro" id="IPR054162">
    <property type="entry name" value="DUF6293_C"/>
</dbReference>
<dbReference type="Proteomes" id="UP000252189">
    <property type="component" value="Unassembled WGS sequence"/>
</dbReference>
<keyword evidence="4" id="KW-1185">Reference proteome</keyword>
<feature type="domain" description="DUF6293" evidence="2">
    <location>
        <begin position="149"/>
        <end position="251"/>
    </location>
</feature>
<dbReference type="InterPro" id="IPR046260">
    <property type="entry name" value="HFX_2341-like_N"/>
</dbReference>
<dbReference type="RefSeq" id="WP_114448140.1">
    <property type="nucleotide sequence ID" value="NZ_QPHM01000001.1"/>
</dbReference>
<evidence type="ECO:0000313" key="4">
    <source>
        <dbReference type="Proteomes" id="UP000252189"/>
    </source>
</evidence>
<name>A0A368N7M9_9EURY</name>
<comment type="caution">
    <text evidence="3">The sequence shown here is derived from an EMBL/GenBank/DDBJ whole genome shotgun (WGS) entry which is preliminary data.</text>
</comment>
<evidence type="ECO:0000259" key="2">
    <source>
        <dbReference type="Pfam" id="PF22665"/>
    </source>
</evidence>
<dbReference type="AlphaFoldDB" id="A0A368N7M9"/>
<evidence type="ECO:0000313" key="3">
    <source>
        <dbReference type="EMBL" id="RCU46587.1"/>
    </source>
</evidence>
<dbReference type="Pfam" id="PF19810">
    <property type="entry name" value="HFX_2341_N"/>
    <property type="match status" value="1"/>
</dbReference>
<proteinExistence type="predicted"/>
<dbReference type="OrthoDB" id="142096at2157"/>
<dbReference type="Pfam" id="PF22665">
    <property type="entry name" value="WHD_DUF6293"/>
    <property type="match status" value="1"/>
</dbReference>
<reference evidence="3 4" key="1">
    <citation type="submission" date="2018-07" db="EMBL/GenBank/DDBJ databases">
        <title>Genome sequences of Haloplanus salinus JCM 18368T.</title>
        <authorList>
            <person name="Kim Y.B."/>
            <person name="Roh S.W."/>
        </authorList>
    </citation>
    <scope>NUCLEOTIDE SEQUENCE [LARGE SCALE GENOMIC DNA]</scope>
    <source>
        <strain evidence="3 4">JCM 18368</strain>
    </source>
</reference>
<sequence length="257" mass="28591">MNVAERVHVMPLGFEHDRIVEPAREYRADRVILLDWIAEDIERPAYHDDVFGDLAAAGIDVERRDCELFDLYDSIAVIAEIVTAEATPNDDADVANDVYVNLATGSKITAIGGMIACMVTGDASPYYVRAERYASGSEPVGYGMELAVDLPTYPMDRPDRQQIAVLDRLVEAGPQSKKQLIRFGAERDLPFVRDCDRPFDASGKPTKQSYARLRRHVVDPLESREFVTVRSVGTTRQVHVTEAGRNARTAFGFVLDA</sequence>
<organism evidence="3 4">
    <name type="scientific">Haloplanus salinus</name>
    <dbReference type="NCBI Taxonomy" id="1126245"/>
    <lineage>
        <taxon>Archaea</taxon>
        <taxon>Methanobacteriati</taxon>
        <taxon>Methanobacteriota</taxon>
        <taxon>Stenosarchaea group</taxon>
        <taxon>Halobacteria</taxon>
        <taxon>Halobacteriales</taxon>
        <taxon>Haloferacaceae</taxon>
        <taxon>Haloplanus</taxon>
    </lineage>
</organism>
<evidence type="ECO:0000259" key="1">
    <source>
        <dbReference type="Pfam" id="PF19810"/>
    </source>
</evidence>
<dbReference type="EMBL" id="QPHM01000001">
    <property type="protein sequence ID" value="RCU46587.1"/>
    <property type="molecule type" value="Genomic_DNA"/>
</dbReference>
<gene>
    <name evidence="3" type="ORF">DU504_04240</name>
</gene>
<protein>
    <submittedName>
        <fullName evidence="3">Uncharacterized protein</fullName>
    </submittedName>
</protein>
<accession>A0A368N7M9</accession>